<dbReference type="InterPro" id="IPR007712">
    <property type="entry name" value="RelE/ParE_toxin"/>
</dbReference>
<dbReference type="EMBL" id="LSDD01000135">
    <property type="protein sequence ID" value="KXB61366.1"/>
    <property type="molecule type" value="Genomic_DNA"/>
</dbReference>
<sequence>MKTSYRITYTTDVEKFIKKNKDIGLKFFKAFKELSKNSNLRASSFDIVAMQGYKNVYRLRIGQYRAVFSVEKEIKVLKVVKIESKGGIYKNKKERF</sequence>
<dbReference type="Proteomes" id="UP000070483">
    <property type="component" value="Unassembled WGS sequence"/>
</dbReference>
<dbReference type="STRING" id="157687.HMPREF3180_01832"/>
<keyword evidence="1" id="KW-1277">Toxin-antitoxin system</keyword>
<dbReference type="AlphaFoldDB" id="A0A134A101"/>
<gene>
    <name evidence="2" type="ORF">HMPREF3180_01832</name>
</gene>
<organism evidence="2 3">
    <name type="scientific">Leptotrichia wadei</name>
    <dbReference type="NCBI Taxonomy" id="157687"/>
    <lineage>
        <taxon>Bacteria</taxon>
        <taxon>Fusobacteriati</taxon>
        <taxon>Fusobacteriota</taxon>
        <taxon>Fusobacteriia</taxon>
        <taxon>Fusobacteriales</taxon>
        <taxon>Leptotrichiaceae</taxon>
        <taxon>Leptotrichia</taxon>
    </lineage>
</organism>
<evidence type="ECO:0000313" key="2">
    <source>
        <dbReference type="EMBL" id="KXB61366.1"/>
    </source>
</evidence>
<comment type="caution">
    <text evidence="2">The sequence shown here is derived from an EMBL/GenBank/DDBJ whole genome shotgun (WGS) entry which is preliminary data.</text>
</comment>
<accession>A0A134A101</accession>
<dbReference type="SUPFAM" id="SSF143011">
    <property type="entry name" value="RelE-like"/>
    <property type="match status" value="1"/>
</dbReference>
<protein>
    <submittedName>
        <fullName evidence="2">Uncharacterized protein</fullName>
    </submittedName>
</protein>
<name>A0A134A101_9FUSO</name>
<proteinExistence type="predicted"/>
<evidence type="ECO:0000313" key="3">
    <source>
        <dbReference type="Proteomes" id="UP000070483"/>
    </source>
</evidence>
<dbReference type="InterPro" id="IPR035093">
    <property type="entry name" value="RelE/ParE_toxin_dom_sf"/>
</dbReference>
<evidence type="ECO:0000256" key="1">
    <source>
        <dbReference type="ARBA" id="ARBA00022649"/>
    </source>
</evidence>
<dbReference type="RefSeq" id="WP_060918406.1">
    <property type="nucleotide sequence ID" value="NZ_KQ960102.1"/>
</dbReference>
<dbReference type="OrthoDB" id="9805098at2"/>
<dbReference type="PATRIC" id="fig|157687.3.peg.1827"/>
<reference evidence="3" key="1">
    <citation type="submission" date="2016-01" db="EMBL/GenBank/DDBJ databases">
        <authorList>
            <person name="Mitreva M."/>
            <person name="Pepin K.H."/>
            <person name="Mihindukulasuriya K.A."/>
            <person name="Fulton R."/>
            <person name="Fronick C."/>
            <person name="O'Laughlin M."/>
            <person name="Miner T."/>
            <person name="Herter B."/>
            <person name="Rosa B.A."/>
            <person name="Cordes M."/>
            <person name="Tomlinson C."/>
            <person name="Wollam A."/>
            <person name="Palsikar V.B."/>
            <person name="Mardis E.R."/>
            <person name="Wilson R.K."/>
        </authorList>
    </citation>
    <scope>NUCLEOTIDE SEQUENCE [LARGE SCALE GENOMIC DNA]</scope>
    <source>
        <strain evidence="3">KA00185</strain>
    </source>
</reference>
<dbReference type="Gene3D" id="3.30.2310.20">
    <property type="entry name" value="RelE-like"/>
    <property type="match status" value="1"/>
</dbReference>
<keyword evidence="3" id="KW-1185">Reference proteome</keyword>
<dbReference type="Pfam" id="PF05016">
    <property type="entry name" value="ParE_toxin"/>
    <property type="match status" value="1"/>
</dbReference>